<dbReference type="EMBL" id="JBHSZV010000004">
    <property type="protein sequence ID" value="MFC7060782.1"/>
    <property type="molecule type" value="Genomic_DNA"/>
</dbReference>
<gene>
    <name evidence="1" type="ORF">ACFQIC_02705</name>
</gene>
<organism evidence="1 2">
    <name type="scientific">Halobacillus seohaensis</name>
    <dbReference type="NCBI Taxonomy" id="447421"/>
    <lineage>
        <taxon>Bacteria</taxon>
        <taxon>Bacillati</taxon>
        <taxon>Bacillota</taxon>
        <taxon>Bacilli</taxon>
        <taxon>Bacillales</taxon>
        <taxon>Bacillaceae</taxon>
        <taxon>Halobacillus</taxon>
    </lineage>
</organism>
<proteinExistence type="predicted"/>
<comment type="caution">
    <text evidence="1">The sequence shown here is derived from an EMBL/GenBank/DDBJ whole genome shotgun (WGS) entry which is preliminary data.</text>
</comment>
<accession>A0ABW2EJS7</accession>
<dbReference type="InterPro" id="IPR036388">
    <property type="entry name" value="WH-like_DNA-bd_sf"/>
</dbReference>
<reference evidence="2" key="1">
    <citation type="journal article" date="2019" name="Int. J. Syst. Evol. Microbiol.">
        <title>The Global Catalogue of Microorganisms (GCM) 10K type strain sequencing project: providing services to taxonomists for standard genome sequencing and annotation.</title>
        <authorList>
            <consortium name="The Broad Institute Genomics Platform"/>
            <consortium name="The Broad Institute Genome Sequencing Center for Infectious Disease"/>
            <person name="Wu L."/>
            <person name="Ma J."/>
        </authorList>
    </citation>
    <scope>NUCLEOTIDE SEQUENCE [LARGE SCALE GENOMIC DNA]</scope>
    <source>
        <strain evidence="2">CGMCC 4.1621</strain>
    </source>
</reference>
<dbReference type="Gene3D" id="1.10.10.10">
    <property type="entry name" value="Winged helix-like DNA-binding domain superfamily/Winged helix DNA-binding domain"/>
    <property type="match status" value="1"/>
</dbReference>
<dbReference type="RefSeq" id="WP_204707032.1">
    <property type="nucleotide sequence ID" value="NZ_JBHSZV010000004.1"/>
</dbReference>
<dbReference type="InterPro" id="IPR013324">
    <property type="entry name" value="RNA_pol_sigma_r3/r4-like"/>
</dbReference>
<dbReference type="Proteomes" id="UP001596410">
    <property type="component" value="Unassembled WGS sequence"/>
</dbReference>
<dbReference type="SUPFAM" id="SSF88659">
    <property type="entry name" value="Sigma3 and sigma4 domains of RNA polymerase sigma factors"/>
    <property type="match status" value="1"/>
</dbReference>
<protein>
    <submittedName>
        <fullName evidence="1">Sigma-70 family RNA polymerase sigma factor</fullName>
    </submittedName>
</protein>
<evidence type="ECO:0000313" key="2">
    <source>
        <dbReference type="Proteomes" id="UP001596410"/>
    </source>
</evidence>
<evidence type="ECO:0000313" key="1">
    <source>
        <dbReference type="EMBL" id="MFC7060782.1"/>
    </source>
</evidence>
<sequence>MNKKQVENLIYEYHWHRKELDRIGEIIWGGYSRGPSFGLVQQFGIEATMPKANTNIKSAAEIDALDVREKRLYKRWLEYREKVQAIELMVDFLEEEQQKIVLDCMMEGMSYRSIADHLSINRNKIREMKDDMLCQLCQKCHFLHDLLLEKITVKKGEYTVTVHSDLDQETEYSYEINGVPFEGTPDNTLLIN</sequence>
<name>A0ABW2EJS7_9BACI</name>
<keyword evidence="2" id="KW-1185">Reference proteome</keyword>